<feature type="disulfide bond" evidence="19">
    <location>
        <begin position="55"/>
        <end position="65"/>
    </location>
</feature>
<protein>
    <recommendedName>
        <fullName evidence="20">Integrin beta</fullName>
    </recommendedName>
</protein>
<keyword evidence="5 20" id="KW-0812">Transmembrane</keyword>
<dbReference type="InterPro" id="IPR057243">
    <property type="entry name" value="Integrin_I-EGF_CS"/>
</dbReference>
<comment type="subcellular location">
    <subcellularLocation>
        <location evidence="1 20">Cell membrane</location>
        <topology evidence="1 20">Single-pass type I membrane protein</topology>
    </subcellularLocation>
</comment>
<evidence type="ECO:0000256" key="16">
    <source>
        <dbReference type="ARBA" id="ARBA00023180"/>
    </source>
</evidence>
<dbReference type="GO" id="GO:0005178">
    <property type="term" value="F:integrin binding"/>
    <property type="evidence" value="ECO:0007669"/>
    <property type="project" value="TreeGrafter"/>
</dbReference>
<dbReference type="FunFam" id="3.30.1680.10:FF:000002">
    <property type="entry name" value="Integrin beta"/>
    <property type="match status" value="1"/>
</dbReference>
<dbReference type="PANTHER" id="PTHR10082:SF9">
    <property type="entry name" value="INTEGRIN BETA-8"/>
    <property type="match status" value="1"/>
</dbReference>
<keyword evidence="9" id="KW-0106">Calcium</keyword>
<dbReference type="GO" id="GO:0098609">
    <property type="term" value="P:cell-cell adhesion"/>
    <property type="evidence" value="ECO:0007669"/>
    <property type="project" value="TreeGrafter"/>
</dbReference>
<evidence type="ECO:0000256" key="7">
    <source>
        <dbReference type="ARBA" id="ARBA00022729"/>
    </source>
</evidence>
<dbReference type="Pfam" id="PF23106">
    <property type="entry name" value="EGF_Teneurin"/>
    <property type="match status" value="1"/>
</dbReference>
<dbReference type="PROSITE" id="PS00022">
    <property type="entry name" value="EGF_1"/>
    <property type="match status" value="1"/>
</dbReference>
<feature type="domain" description="EGF-like" evidence="23">
    <location>
        <begin position="518"/>
        <end position="529"/>
    </location>
</feature>
<dbReference type="FunFam" id="2.10.25.10:FF:000076">
    <property type="entry name" value="Integrin beta"/>
    <property type="match status" value="1"/>
</dbReference>
<feature type="disulfide bond" evidence="19">
    <location>
        <begin position="68"/>
        <end position="83"/>
    </location>
</feature>
<evidence type="ECO:0000256" key="17">
    <source>
        <dbReference type="ARBA" id="ARBA00056437"/>
    </source>
</evidence>
<feature type="transmembrane region" description="Helical" evidence="21">
    <location>
        <begin position="627"/>
        <end position="648"/>
    </location>
</feature>
<keyword evidence="13 20" id="KW-0401">Integrin</keyword>
<dbReference type="GeneID" id="109386990"/>
<dbReference type="SUPFAM" id="SSF69179">
    <property type="entry name" value="Integrin domains"/>
    <property type="match status" value="1"/>
</dbReference>
<evidence type="ECO:0000313" key="24">
    <source>
        <dbReference type="Proteomes" id="UP000694851"/>
    </source>
</evidence>
<feature type="disulfide bond" evidence="19">
    <location>
        <begin position="580"/>
        <end position="589"/>
    </location>
</feature>
<feature type="disulfide bond" evidence="19">
    <location>
        <begin position="437"/>
        <end position="466"/>
    </location>
</feature>
<evidence type="ECO:0000256" key="9">
    <source>
        <dbReference type="ARBA" id="ARBA00022837"/>
    </source>
</evidence>
<evidence type="ECO:0000256" key="5">
    <source>
        <dbReference type="ARBA" id="ARBA00022692"/>
    </source>
</evidence>
<feature type="chain" id="PRO_5034143752" description="Integrin beta" evidence="22">
    <location>
        <begin position="22"/>
        <end position="714"/>
    </location>
</feature>
<feature type="disulfide bond" evidence="19">
    <location>
        <begin position="553"/>
        <end position="558"/>
    </location>
</feature>
<keyword evidence="12 21" id="KW-1133">Transmembrane helix</keyword>
<feature type="disulfide bond" evidence="19">
    <location>
        <begin position="520"/>
        <end position="529"/>
    </location>
</feature>
<dbReference type="GO" id="GO:0046872">
    <property type="term" value="F:metal ion binding"/>
    <property type="evidence" value="ECO:0007669"/>
    <property type="project" value="UniProtKB-KW"/>
</dbReference>
<feature type="disulfide bond" evidence="19">
    <location>
        <begin position="474"/>
        <end position="507"/>
    </location>
</feature>
<dbReference type="PIRSF" id="PIRSF002512">
    <property type="entry name" value="Integrin_B"/>
    <property type="match status" value="1"/>
</dbReference>
<evidence type="ECO:0000256" key="6">
    <source>
        <dbReference type="ARBA" id="ARBA00022723"/>
    </source>
</evidence>
<dbReference type="InterPro" id="IPR015812">
    <property type="entry name" value="Integrin_bsu"/>
</dbReference>
<feature type="disulfide bond" evidence="19">
    <location>
        <begin position="58"/>
        <end position="94"/>
    </location>
</feature>
<evidence type="ECO:0000256" key="3">
    <source>
        <dbReference type="ARBA" id="ARBA00022475"/>
    </source>
</evidence>
<name>A0A8B7RYK9_HIPAR</name>
<keyword evidence="7 22" id="KW-0732">Signal</keyword>
<evidence type="ECO:0000256" key="13">
    <source>
        <dbReference type="ARBA" id="ARBA00023037"/>
    </source>
</evidence>
<dbReference type="Pfam" id="PF23105">
    <property type="entry name" value="EGF_integrin"/>
    <property type="match status" value="1"/>
</dbReference>
<organism evidence="24 25">
    <name type="scientific">Hipposideros armiger</name>
    <name type="common">Great Himalayan leaf-nosed bat</name>
    <dbReference type="NCBI Taxonomy" id="186990"/>
    <lineage>
        <taxon>Eukaryota</taxon>
        <taxon>Metazoa</taxon>
        <taxon>Chordata</taxon>
        <taxon>Craniata</taxon>
        <taxon>Vertebrata</taxon>
        <taxon>Euteleostomi</taxon>
        <taxon>Mammalia</taxon>
        <taxon>Eutheria</taxon>
        <taxon>Laurasiatheria</taxon>
        <taxon>Chiroptera</taxon>
        <taxon>Yinpterochiroptera</taxon>
        <taxon>Rhinolophoidea</taxon>
        <taxon>Hipposideridae</taxon>
        <taxon>Hipposideros</taxon>
    </lineage>
</organism>
<feature type="disulfide bond" evidence="19">
    <location>
        <begin position="413"/>
        <end position="417"/>
    </location>
</feature>
<evidence type="ECO:0000256" key="1">
    <source>
        <dbReference type="ARBA" id="ARBA00004251"/>
    </source>
</evidence>
<evidence type="ECO:0000256" key="4">
    <source>
        <dbReference type="ARBA" id="ARBA00022536"/>
    </source>
</evidence>
<keyword evidence="6" id="KW-0479">Metal-binding</keyword>
<dbReference type="InterPro" id="IPR000742">
    <property type="entry name" value="EGF"/>
</dbReference>
<keyword evidence="8" id="KW-0677">Repeat</keyword>
<feature type="disulfide bond" evidence="19">
    <location>
        <begin position="47"/>
        <end position="415"/>
    </location>
</feature>
<proteinExistence type="inferred from homology"/>
<dbReference type="SUPFAM" id="SSF103575">
    <property type="entry name" value="Plexin repeat"/>
    <property type="match status" value="1"/>
</dbReference>
<evidence type="ECO:0000256" key="20">
    <source>
        <dbReference type="RuleBase" id="RU000633"/>
    </source>
</evidence>
<dbReference type="GO" id="GO:0009986">
    <property type="term" value="C:cell surface"/>
    <property type="evidence" value="ECO:0007669"/>
    <property type="project" value="TreeGrafter"/>
</dbReference>
<dbReference type="InterPro" id="IPR016201">
    <property type="entry name" value="PSI"/>
</dbReference>
<dbReference type="PANTHER" id="PTHR10082">
    <property type="entry name" value="INTEGRIN BETA SUBUNIT"/>
    <property type="match status" value="1"/>
</dbReference>
<feature type="disulfide bond" evidence="19">
    <location>
        <begin position="560"/>
        <end position="570"/>
    </location>
</feature>
<evidence type="ECO:0000256" key="15">
    <source>
        <dbReference type="ARBA" id="ARBA00023157"/>
    </source>
</evidence>
<evidence type="ECO:0000256" key="14">
    <source>
        <dbReference type="ARBA" id="ARBA00023136"/>
    </source>
</evidence>
<sequence length="714" mass="79748">MCRSALAFFTAVFVCLQNCRPGPAPFLRAAWVFSVVLGLSQSENNRCASSNAASCTRCLALGPECGWCAQEDFISGGSRSERCDIVSNLISKGCSIDSIESPSVHVIPSEDDMNTQVTPGEVRIQLRPGAEANFMLKIHPLKKYPVDLYYLVDVSASMHNNIEKLNSVGNDLSRKMAFFSRDFRLGFGSYVDKTVSPYISIHPERIHNQCSDYNLDCMPPHGYIHVLSLTENITEFEKAVHRQKISGNIDTPEGGFDAMLQAAVCEEHPSLGQLSEKLIDNNINVIFAVQGKQFHWYKDLLPLLPGTIAGEIESKAANLNNLVVEAYQKLISEVKVQLENQVKGVYLNITAICPDGTRKPGTDGCKNVTSNDEVLFNVTVTMKRCDVTGGKSYAIIKPIGFNETTKIHIHRNCSCQCEDSRGPKRKCVDETFLDSKCFQCDENQCHFDEDKFSSESCKSHKDQPVCSGRGVCICGKCLCHRIKLGKVYGKYCEKDDFSCPYHHGNLCAGHGECEAGRCRCFSGWEGDRCQCPSTSAQHCINPKGQVCSGRGTCVCGRCECTDPRSIGRFCEHCPTCHTACNENWNCVQCLHPHNLSQVILDRCKTSCAFMEQYHADQVSECFSSPSYLRIFFIIFIVTFLIGLLKVLIIRQVILQWNSNKIKSSADYRVSASKKDKMILQSVCTRAVTYRREKPEEIKLDISKLNAHETFRCNF</sequence>
<keyword evidence="11 20" id="KW-0130">Cell adhesion</keyword>
<evidence type="ECO:0000256" key="8">
    <source>
        <dbReference type="ARBA" id="ARBA00022737"/>
    </source>
</evidence>
<reference evidence="25" key="1">
    <citation type="submission" date="2025-08" db="UniProtKB">
        <authorList>
            <consortium name="RefSeq"/>
        </authorList>
    </citation>
    <scope>IDENTIFICATION</scope>
    <source>
        <tissue evidence="25">Muscle</tissue>
    </source>
</reference>
<dbReference type="Proteomes" id="UP000694851">
    <property type="component" value="Unplaced"/>
</dbReference>
<feature type="disulfide bond" evidence="19">
    <location>
        <begin position="472"/>
        <end position="477"/>
    </location>
</feature>
<feature type="signal peptide" evidence="22">
    <location>
        <begin position="1"/>
        <end position="21"/>
    </location>
</feature>
<dbReference type="AlphaFoldDB" id="A0A8B7RYK9"/>
<dbReference type="GO" id="GO:0033627">
    <property type="term" value="P:cell adhesion mediated by integrin"/>
    <property type="evidence" value="ECO:0007669"/>
    <property type="project" value="TreeGrafter"/>
</dbReference>
<dbReference type="SUPFAM" id="SSF53300">
    <property type="entry name" value="vWA-like"/>
    <property type="match status" value="1"/>
</dbReference>
<dbReference type="Gene3D" id="3.30.1680.10">
    <property type="entry name" value="ligand-binding face of the semaphorins, domain 2"/>
    <property type="match status" value="1"/>
</dbReference>
<feature type="disulfide bond" evidence="19">
    <location>
        <begin position="479"/>
        <end position="492"/>
    </location>
</feature>
<dbReference type="PRINTS" id="PR01186">
    <property type="entry name" value="INTEGRINB"/>
</dbReference>
<dbReference type="GO" id="GO:0007229">
    <property type="term" value="P:integrin-mediated signaling pathway"/>
    <property type="evidence" value="ECO:0007669"/>
    <property type="project" value="UniProtKB-KW"/>
</dbReference>
<dbReference type="GO" id="GO:0016477">
    <property type="term" value="P:cell migration"/>
    <property type="evidence" value="ECO:0007669"/>
    <property type="project" value="TreeGrafter"/>
</dbReference>
<dbReference type="Gene3D" id="2.60.40.1510">
    <property type="entry name" value="ntegrin, alpha v. Chain A, domain 3"/>
    <property type="match status" value="1"/>
</dbReference>
<evidence type="ECO:0000259" key="23">
    <source>
        <dbReference type="PROSITE" id="PS00022"/>
    </source>
</evidence>
<dbReference type="CTD" id="3696"/>
<dbReference type="PROSITE" id="PS52047">
    <property type="entry name" value="I_EGF_2"/>
    <property type="match status" value="3"/>
</dbReference>
<dbReference type="SUPFAM" id="SSF57196">
    <property type="entry name" value="EGF/Laminin"/>
    <property type="match status" value="2"/>
</dbReference>
<dbReference type="Gene3D" id="2.10.25.10">
    <property type="entry name" value="Laminin"/>
    <property type="match status" value="3"/>
</dbReference>
<dbReference type="RefSeq" id="XP_019506201.1">
    <property type="nucleotide sequence ID" value="XM_019650656.1"/>
</dbReference>
<evidence type="ECO:0000256" key="19">
    <source>
        <dbReference type="PIRSR" id="PIRSR002512-1"/>
    </source>
</evidence>
<dbReference type="Pfam" id="PF17205">
    <property type="entry name" value="PSI_integrin"/>
    <property type="match status" value="1"/>
</dbReference>
<evidence type="ECO:0000313" key="25">
    <source>
        <dbReference type="RefSeq" id="XP_019506201.1"/>
    </source>
</evidence>
<dbReference type="InterPro" id="IPR036465">
    <property type="entry name" value="vWFA_dom_sf"/>
</dbReference>
<dbReference type="FunFam" id="2.10.25.10:FF:000370">
    <property type="entry name" value="Integrin beta"/>
    <property type="match status" value="1"/>
</dbReference>
<keyword evidence="16" id="KW-0325">Glycoprotein</keyword>
<evidence type="ECO:0000256" key="21">
    <source>
        <dbReference type="SAM" id="Phobius"/>
    </source>
</evidence>
<gene>
    <name evidence="25" type="primary">ITGB8</name>
</gene>
<evidence type="ECO:0000256" key="12">
    <source>
        <dbReference type="ARBA" id="ARBA00022989"/>
    </source>
</evidence>
<comment type="function">
    <text evidence="17">Integrin alpha-V:beta-8 (ITGAV:ITGB8) is a receptor for fibronectin. It recognizes the sequence R-G-D in its ligands. Integrin alpha-V:beta-6 (ITGAV:ITGB6) mediates R-G-D-dependent release of transforming growth factor beta-1 (TGF-beta-1) from regulatory Latency-associated peptide (LAP), thereby playing a key role in TGF-beta-1 activation on the surface of activated regulatory T-cells (Tregs). Required during vasculogenesis.</text>
</comment>
<evidence type="ECO:0000256" key="18">
    <source>
        <dbReference type="ARBA" id="ARBA00063793"/>
    </source>
</evidence>
<comment type="similarity">
    <text evidence="2 20">Belongs to the integrin beta chain family.</text>
</comment>
<keyword evidence="3" id="KW-1003">Cell membrane</keyword>
<feature type="disulfide bond" evidence="19">
    <location>
        <begin position="210"/>
        <end position="217"/>
    </location>
</feature>
<dbReference type="InterPro" id="IPR032695">
    <property type="entry name" value="Integrin_dom_sf"/>
</dbReference>
<dbReference type="SMART" id="SM00423">
    <property type="entry name" value="PSI"/>
    <property type="match status" value="1"/>
</dbReference>
<dbReference type="SMART" id="SM00187">
    <property type="entry name" value="INB"/>
    <property type="match status" value="1"/>
</dbReference>
<feature type="disulfide bond" evidence="19">
    <location>
        <begin position="513"/>
        <end position="518"/>
    </location>
</feature>
<feature type="disulfide bond" evidence="19">
    <location>
        <begin position="555"/>
        <end position="603"/>
    </location>
</feature>
<keyword evidence="24" id="KW-1185">Reference proteome</keyword>
<dbReference type="PROSITE" id="PS00243">
    <property type="entry name" value="I_EGF_1"/>
    <property type="match status" value="1"/>
</dbReference>
<dbReference type="GO" id="GO:0034686">
    <property type="term" value="C:integrin alphav-beta8 complex"/>
    <property type="evidence" value="ECO:0007669"/>
    <property type="project" value="UniProtKB-ARBA"/>
</dbReference>
<dbReference type="GO" id="GO:0030154">
    <property type="term" value="P:cell differentiation"/>
    <property type="evidence" value="ECO:0007669"/>
    <property type="project" value="UniProtKB-ARBA"/>
</dbReference>
<dbReference type="GO" id="GO:0005925">
    <property type="term" value="C:focal adhesion"/>
    <property type="evidence" value="ECO:0007669"/>
    <property type="project" value="TreeGrafter"/>
</dbReference>
<evidence type="ECO:0000256" key="22">
    <source>
        <dbReference type="SAM" id="SignalP"/>
    </source>
</evidence>
<keyword evidence="10" id="KW-0460">Magnesium</keyword>
<evidence type="ECO:0000256" key="10">
    <source>
        <dbReference type="ARBA" id="ARBA00022842"/>
    </source>
</evidence>
<keyword evidence="15 19" id="KW-1015">Disulfide bond</keyword>
<feature type="disulfide bond" evidence="19">
    <location>
        <begin position="353"/>
        <end position="365"/>
    </location>
</feature>
<keyword evidence="4" id="KW-0245">EGF-like domain</keyword>
<dbReference type="FunFam" id="2.60.40.1510:FF:000010">
    <property type="entry name" value="Integrin beta"/>
    <property type="match status" value="1"/>
</dbReference>
<feature type="disulfide bond" evidence="19">
    <location>
        <begin position="573"/>
        <end position="576"/>
    </location>
</feature>
<dbReference type="Gene3D" id="3.40.50.410">
    <property type="entry name" value="von Willebrand factor, type A domain"/>
    <property type="match status" value="2"/>
</dbReference>
<dbReference type="Pfam" id="PF00362">
    <property type="entry name" value="Integrin_beta"/>
    <property type="match status" value="1"/>
</dbReference>
<accession>A0A8B7RYK9</accession>
<dbReference type="InterPro" id="IPR033760">
    <property type="entry name" value="Integrin_beta_N"/>
</dbReference>
<keyword evidence="14 21" id="KW-0472">Membrane</keyword>
<dbReference type="OrthoDB" id="410592at2759"/>
<evidence type="ECO:0000256" key="2">
    <source>
        <dbReference type="ARBA" id="ARBA00007449"/>
    </source>
</evidence>
<comment type="subunit">
    <text evidence="18">Heterodimer of an alpha and a beta subunit. Beta-8 (ITGB8) associates with alpha-V (ITGAV) to form ITGAV:ITGB8. ITGAV:ITGB8 interacts with TGFB1.</text>
</comment>
<evidence type="ECO:0000256" key="11">
    <source>
        <dbReference type="ARBA" id="ARBA00022889"/>
    </source>
</evidence>
<dbReference type="InterPro" id="IPR002369">
    <property type="entry name" value="Integrin_bsu_VWA"/>
</dbReference>
<dbReference type="InterPro" id="IPR057073">
    <property type="entry name" value="EGF_integrin_2"/>
</dbReference>